<accession>A0AAT9G4V0</accession>
<dbReference type="GO" id="GO:0000287">
    <property type="term" value="F:magnesium ion binding"/>
    <property type="evidence" value="ECO:0007669"/>
    <property type="project" value="UniProtKB-UniRule"/>
</dbReference>
<comment type="subcellular location">
    <subcellularLocation>
        <location evidence="6">Cytoplasm</location>
    </subcellularLocation>
</comment>
<feature type="binding site" evidence="6">
    <location>
        <position position="347"/>
    </location>
    <ligand>
        <name>Mn(2+)</name>
        <dbReference type="ChEBI" id="CHEBI:29035"/>
        <label>1</label>
    </ligand>
</feature>
<dbReference type="AlphaFoldDB" id="A0AAT9G4V0"/>
<dbReference type="GO" id="GO:0043094">
    <property type="term" value="P:metabolic compound salvage"/>
    <property type="evidence" value="ECO:0007669"/>
    <property type="project" value="UniProtKB-UniRule"/>
</dbReference>
<evidence type="ECO:0000256" key="2">
    <source>
        <dbReference type="ARBA" id="ARBA00022490"/>
    </source>
</evidence>
<comment type="catalytic activity">
    <reaction evidence="6">
        <text>2-deoxy-alpha-D-ribose 1-phosphate = 2-deoxy-D-ribose 5-phosphate</text>
        <dbReference type="Rhea" id="RHEA:27658"/>
        <dbReference type="ChEBI" id="CHEBI:57259"/>
        <dbReference type="ChEBI" id="CHEBI:62877"/>
        <dbReference type="EC" id="5.4.2.7"/>
    </reaction>
</comment>
<dbReference type="NCBIfam" id="NF003766">
    <property type="entry name" value="PRK05362.1"/>
    <property type="match status" value="1"/>
</dbReference>
<name>A0AAT9G4V0_9ENTR</name>
<dbReference type="GO" id="GO:0030145">
    <property type="term" value="F:manganese ion binding"/>
    <property type="evidence" value="ECO:0007669"/>
    <property type="project" value="UniProtKB-UniRule"/>
</dbReference>
<keyword evidence="3 6" id="KW-0479">Metal-binding</keyword>
<feature type="binding site" evidence="6">
    <location>
        <position position="359"/>
    </location>
    <ligand>
        <name>Mn(2+)</name>
        <dbReference type="ChEBI" id="CHEBI:29035"/>
        <label>2</label>
    </ligand>
</feature>
<evidence type="ECO:0000256" key="3">
    <source>
        <dbReference type="ARBA" id="ARBA00022723"/>
    </source>
</evidence>
<dbReference type="FunFam" id="3.30.70.1250:FF:000001">
    <property type="entry name" value="Phosphopentomutase"/>
    <property type="match status" value="1"/>
</dbReference>
<dbReference type="EC" id="5.4.2.7" evidence="6 7"/>
<reference evidence="9" key="2">
    <citation type="submission" date="2023-10" db="EMBL/GenBank/DDBJ databases">
        <authorList>
            <person name="Koga R."/>
            <person name="Fukatsu T."/>
        </authorList>
    </citation>
    <scope>NUCLEOTIDE SEQUENCE</scope>
    <source>
        <strain evidence="9">Kw-01</strain>
    </source>
</reference>
<dbReference type="InterPro" id="IPR010045">
    <property type="entry name" value="DeoB"/>
</dbReference>
<reference evidence="9" key="1">
    <citation type="journal article" date="2023" name="Front. Microbiol.">
        <title>Genome analysis of Candidatus Aschnera chinzeii, the bacterial endosymbiont of the blood-sucking bat fly Penicillidia jenynsii (Insecta: Diptera: Nycteribiidae).</title>
        <authorList>
            <person name="Koga R."/>
            <person name="Moriyama M."/>
            <person name="Nozaki T."/>
            <person name="Fukatsu T."/>
        </authorList>
    </citation>
    <scope>NUCLEOTIDE SEQUENCE</scope>
    <source>
        <strain evidence="9">Kw-01</strain>
    </source>
</reference>
<dbReference type="EMBL" id="AP028961">
    <property type="protein sequence ID" value="BET44749.1"/>
    <property type="molecule type" value="Genomic_DNA"/>
</dbReference>
<proteinExistence type="inferred from homology"/>
<evidence type="ECO:0000259" key="8">
    <source>
        <dbReference type="Pfam" id="PF01676"/>
    </source>
</evidence>
<gene>
    <name evidence="6 9" type="primary">deoB</name>
    <name evidence="9" type="ORF">ACHINZ_4210</name>
</gene>
<evidence type="ECO:0000313" key="9">
    <source>
        <dbReference type="EMBL" id="BET44749.1"/>
    </source>
</evidence>
<dbReference type="CDD" id="cd16009">
    <property type="entry name" value="PPM"/>
    <property type="match status" value="1"/>
</dbReference>
<feature type="binding site" evidence="6">
    <location>
        <position position="311"/>
    </location>
    <ligand>
        <name>Mn(2+)</name>
        <dbReference type="ChEBI" id="CHEBI:29035"/>
        <label>2</label>
    </ligand>
</feature>
<evidence type="ECO:0000256" key="1">
    <source>
        <dbReference type="ARBA" id="ARBA00010373"/>
    </source>
</evidence>
<evidence type="ECO:0000256" key="5">
    <source>
        <dbReference type="ARBA" id="ARBA00023235"/>
    </source>
</evidence>
<evidence type="ECO:0000256" key="7">
    <source>
        <dbReference type="NCBIfam" id="TIGR01696"/>
    </source>
</evidence>
<dbReference type="NCBIfam" id="TIGR01696">
    <property type="entry name" value="deoB"/>
    <property type="match status" value="1"/>
</dbReference>
<dbReference type="GO" id="GO:0005829">
    <property type="term" value="C:cytosol"/>
    <property type="evidence" value="ECO:0007669"/>
    <property type="project" value="TreeGrafter"/>
</dbReference>
<dbReference type="SUPFAM" id="SSF143856">
    <property type="entry name" value="DeoB insert domain-like"/>
    <property type="match status" value="1"/>
</dbReference>
<dbReference type="InterPro" id="IPR024052">
    <property type="entry name" value="Phosphopentomutase_DeoB_cap_sf"/>
</dbReference>
<dbReference type="SUPFAM" id="SSF53649">
    <property type="entry name" value="Alkaline phosphatase-like"/>
    <property type="match status" value="1"/>
</dbReference>
<dbReference type="GO" id="GO:0006018">
    <property type="term" value="P:2-deoxyribose 1-phosphate catabolic process"/>
    <property type="evidence" value="ECO:0007669"/>
    <property type="project" value="UniProtKB-UniRule"/>
</dbReference>
<protein>
    <recommendedName>
        <fullName evidence="6 7">Phosphopentomutase</fullName>
        <ecNumber evidence="6 7">5.4.2.7</ecNumber>
    </recommendedName>
    <alternativeName>
        <fullName evidence="6">Phosphodeoxyribomutase</fullName>
    </alternativeName>
</protein>
<dbReference type="Gene3D" id="3.30.70.1250">
    <property type="entry name" value="Phosphopentomutase"/>
    <property type="match status" value="1"/>
</dbReference>
<dbReference type="Pfam" id="PF01676">
    <property type="entry name" value="Metalloenzyme"/>
    <property type="match status" value="1"/>
</dbReference>
<comment type="similarity">
    <text evidence="1 6">Belongs to the phosphopentomutase family.</text>
</comment>
<evidence type="ECO:0000256" key="6">
    <source>
        <dbReference type="HAMAP-Rule" id="MF_00740"/>
    </source>
</evidence>
<dbReference type="PIRSF" id="PIRSF001491">
    <property type="entry name" value="Ppentomutase"/>
    <property type="match status" value="1"/>
</dbReference>
<comment type="cofactor">
    <cofactor evidence="6">
        <name>Mn(2+)</name>
        <dbReference type="ChEBI" id="CHEBI:29035"/>
    </cofactor>
    <text evidence="6">Binds 2 manganese ions.</text>
</comment>
<dbReference type="PANTHER" id="PTHR21110:SF0">
    <property type="entry name" value="PHOSPHOPENTOMUTASE"/>
    <property type="match status" value="1"/>
</dbReference>
<sequence length="407" mass="45163">MKRIFIIVLDSFGIGSAPDAYKFGDTGANTLGNIAKACASGKVNKMRRGKLYLPNLSALGLGKATEESSGIFPIGLDAQANIIGAYAYASQLSSGKDTSSGHWEIAGVPVLFEWGYFKDKKNSFPKKLLDKLIHTANLSGYLGNCHASGTKILDELGEEHINTKKPIFYTSIDSVFQIACHEKFFGLNQLYKICSITRKILNDDKYNIARVIARPFIGSKKGYFQRTNNRRDYSMKPHKKTILKKLIEEKSGTVIAIGKIADIYANVGITKNIQAYGINNLFNISIQEIKKSTNNTIVFTNFVDFDSLYGHRRDVAGYAAELELFDSRLPEILQLIKENDILIITADHGCDPTWSGFDHTRENIPILIYGPNIKPGTLGYSNTFADIAQSIASYFGLSQMEYGKILF</sequence>
<dbReference type="GO" id="GO:0008973">
    <property type="term" value="F:phosphopentomutase activity"/>
    <property type="evidence" value="ECO:0007669"/>
    <property type="project" value="UniProtKB-UniRule"/>
</dbReference>
<feature type="binding site" evidence="6">
    <location>
        <position position="306"/>
    </location>
    <ligand>
        <name>Mn(2+)</name>
        <dbReference type="ChEBI" id="CHEBI:29035"/>
        <label>2</label>
    </ligand>
</feature>
<dbReference type="HAMAP" id="MF_00740">
    <property type="entry name" value="Phosphopentomut"/>
    <property type="match status" value="1"/>
</dbReference>
<dbReference type="GO" id="GO:0009117">
    <property type="term" value="P:nucleotide metabolic process"/>
    <property type="evidence" value="ECO:0007669"/>
    <property type="project" value="UniProtKB-UniRule"/>
</dbReference>
<dbReference type="InterPro" id="IPR017850">
    <property type="entry name" value="Alkaline_phosphatase_core_sf"/>
</dbReference>
<comment type="pathway">
    <text evidence="6">Carbohydrate degradation; 2-deoxy-D-ribose 1-phosphate degradation; D-glyceraldehyde 3-phosphate and acetaldehyde from 2-deoxy-alpha-D-ribose 1-phosphate: step 1/2.</text>
</comment>
<feature type="domain" description="Metalloenzyme" evidence="8">
    <location>
        <begin position="2"/>
        <end position="398"/>
    </location>
</feature>
<dbReference type="Gene3D" id="3.40.720.10">
    <property type="entry name" value="Alkaline Phosphatase, subunit A"/>
    <property type="match status" value="1"/>
</dbReference>
<keyword evidence="5 6" id="KW-0413">Isomerase</keyword>
<comment type="function">
    <text evidence="6">Isomerase that catalyzes the conversion of deoxy-ribose 1-phosphate (dRib-1-P) and ribose 1-phosphate (Rib-1-P) to deoxy-ribose 5-phosphate (dRib-5-P) and ribose 5-phosphate (Rib-5-P), respectively.</text>
</comment>
<dbReference type="InterPro" id="IPR006124">
    <property type="entry name" value="Metalloenzyme"/>
</dbReference>
<feature type="binding site" evidence="6">
    <location>
        <position position="348"/>
    </location>
    <ligand>
        <name>Mn(2+)</name>
        <dbReference type="ChEBI" id="CHEBI:29035"/>
        <label>1</label>
    </ligand>
</feature>
<evidence type="ECO:0000256" key="4">
    <source>
        <dbReference type="ARBA" id="ARBA00023211"/>
    </source>
</evidence>
<dbReference type="PANTHER" id="PTHR21110">
    <property type="entry name" value="PHOSPHOPENTOMUTASE"/>
    <property type="match status" value="1"/>
</dbReference>
<keyword evidence="4 6" id="KW-0464">Manganese</keyword>
<feature type="binding site" evidence="6">
    <location>
        <position position="10"/>
    </location>
    <ligand>
        <name>Mn(2+)</name>
        <dbReference type="ChEBI" id="CHEBI:29035"/>
        <label>1</label>
    </ligand>
</feature>
<keyword evidence="2 6" id="KW-0963">Cytoplasm</keyword>
<organism evidence="9">
    <name type="scientific">Candidatus Aschnera chinzeii</name>
    <dbReference type="NCBI Taxonomy" id="1485666"/>
    <lineage>
        <taxon>Bacteria</taxon>
        <taxon>Pseudomonadati</taxon>
        <taxon>Pseudomonadota</taxon>
        <taxon>Gammaproteobacteria</taxon>
        <taxon>Enterobacterales</taxon>
        <taxon>Enterobacteriaceae</taxon>
        <taxon>Candidatus Aschnera</taxon>
    </lineage>
</organism>
<comment type="catalytic activity">
    <reaction evidence="6">
        <text>alpha-D-ribose 1-phosphate = D-ribose 5-phosphate</text>
        <dbReference type="Rhea" id="RHEA:18793"/>
        <dbReference type="ChEBI" id="CHEBI:57720"/>
        <dbReference type="ChEBI" id="CHEBI:78346"/>
        <dbReference type="EC" id="5.4.2.7"/>
    </reaction>
</comment>